<dbReference type="Proteomes" id="UP000694523">
    <property type="component" value="Unplaced"/>
</dbReference>
<dbReference type="PANTHER" id="PTHR21245">
    <property type="entry name" value="HETEROGENEOUS NUCLEAR RIBONUCLEOPROTEIN"/>
    <property type="match status" value="1"/>
</dbReference>
<dbReference type="GO" id="GO:0048477">
    <property type="term" value="P:oogenesis"/>
    <property type="evidence" value="ECO:0007669"/>
    <property type="project" value="UniProtKB-KW"/>
</dbReference>
<keyword evidence="3" id="KW-0963">Cytoplasm</keyword>
<proteinExistence type="predicted"/>
<dbReference type="Gene3D" id="3.30.70.330">
    <property type="match status" value="3"/>
</dbReference>
<dbReference type="GO" id="GO:0051321">
    <property type="term" value="P:meiotic cell cycle"/>
    <property type="evidence" value="ECO:0007669"/>
    <property type="project" value="UniProtKB-KW"/>
</dbReference>
<dbReference type="InterPro" id="IPR012677">
    <property type="entry name" value="Nucleotide-bd_a/b_plait_sf"/>
</dbReference>
<dbReference type="SMART" id="SM00360">
    <property type="entry name" value="RRM"/>
    <property type="match status" value="2"/>
</dbReference>
<dbReference type="AlphaFoldDB" id="A0A8C6SIH8"/>
<dbReference type="PROSITE" id="PS50102">
    <property type="entry name" value="RRM"/>
    <property type="match status" value="3"/>
</dbReference>
<evidence type="ECO:0000256" key="7">
    <source>
        <dbReference type="ARBA" id="ARBA00022884"/>
    </source>
</evidence>
<keyword evidence="6" id="KW-0744">Spermatogenesis</keyword>
<keyword evidence="8" id="KW-0896">Oogenesis</keyword>
<evidence type="ECO:0000256" key="2">
    <source>
        <dbReference type="ARBA" id="ARBA00021018"/>
    </source>
</evidence>
<evidence type="ECO:0000313" key="14">
    <source>
        <dbReference type="Ensembl" id="ENSNMLP00000004340.1"/>
    </source>
</evidence>
<evidence type="ECO:0000256" key="6">
    <source>
        <dbReference type="ARBA" id="ARBA00022871"/>
    </source>
</evidence>
<evidence type="ECO:0000256" key="8">
    <source>
        <dbReference type="ARBA" id="ARBA00022943"/>
    </source>
</evidence>
<feature type="domain" description="RRM" evidence="13">
    <location>
        <begin position="110"/>
        <end position="168"/>
    </location>
</feature>
<dbReference type="GO" id="GO:0003723">
    <property type="term" value="F:RNA binding"/>
    <property type="evidence" value="ECO:0007669"/>
    <property type="project" value="UniProtKB-UniRule"/>
</dbReference>
<dbReference type="Pfam" id="PF14709">
    <property type="entry name" value="DND1_DSRM"/>
    <property type="match status" value="1"/>
</dbReference>
<reference evidence="14" key="1">
    <citation type="submission" date="2025-08" db="UniProtKB">
        <authorList>
            <consortium name="Ensembl"/>
        </authorList>
    </citation>
    <scope>IDENTIFICATION</scope>
</reference>
<evidence type="ECO:0000256" key="1">
    <source>
        <dbReference type="ARBA" id="ARBA00004496"/>
    </source>
</evidence>
<comment type="subcellular location">
    <subcellularLocation>
        <location evidence="1">Cytoplasm</location>
    </subcellularLocation>
</comment>
<keyword evidence="7 11" id="KW-0694">RNA-binding</keyword>
<dbReference type="GO" id="GO:0005737">
    <property type="term" value="C:cytoplasm"/>
    <property type="evidence" value="ECO:0007669"/>
    <property type="project" value="UniProtKB-SubCell"/>
</dbReference>
<dbReference type="SUPFAM" id="SSF54928">
    <property type="entry name" value="RNA-binding domain, RBD"/>
    <property type="match status" value="3"/>
</dbReference>
<evidence type="ECO:0000256" key="10">
    <source>
        <dbReference type="ARBA" id="ARBA00030581"/>
    </source>
</evidence>
<evidence type="ECO:0000256" key="12">
    <source>
        <dbReference type="SAM" id="MobiDB-lite"/>
    </source>
</evidence>
<feature type="domain" description="RRM" evidence="13">
    <location>
        <begin position="258"/>
        <end position="330"/>
    </location>
</feature>
<keyword evidence="5" id="KW-0221">Differentiation</keyword>
<dbReference type="CDD" id="cd12492">
    <property type="entry name" value="RRM2_RBM46"/>
    <property type="match status" value="1"/>
</dbReference>
<evidence type="ECO:0000256" key="5">
    <source>
        <dbReference type="ARBA" id="ARBA00022782"/>
    </source>
</evidence>
<reference evidence="14" key="2">
    <citation type="submission" date="2025-09" db="UniProtKB">
        <authorList>
            <consortium name="Ensembl"/>
        </authorList>
    </citation>
    <scope>IDENTIFICATION</scope>
</reference>
<evidence type="ECO:0000256" key="4">
    <source>
        <dbReference type="ARBA" id="ARBA00022737"/>
    </source>
</evidence>
<dbReference type="InterPro" id="IPR000504">
    <property type="entry name" value="RRM_dom"/>
</dbReference>
<name>A0A8C6SIH8_9GOBI</name>
<evidence type="ECO:0000259" key="13">
    <source>
        <dbReference type="PROSITE" id="PS50102"/>
    </source>
</evidence>
<feature type="region of interest" description="Disordered" evidence="12">
    <location>
        <begin position="9"/>
        <end position="62"/>
    </location>
</feature>
<evidence type="ECO:0000256" key="3">
    <source>
        <dbReference type="ARBA" id="ARBA00022490"/>
    </source>
</evidence>
<feature type="domain" description="RRM" evidence="13">
    <location>
        <begin position="163"/>
        <end position="245"/>
    </location>
</feature>
<keyword evidence="15" id="KW-1185">Reference proteome</keyword>
<keyword evidence="4" id="KW-0677">Repeat</keyword>
<organism evidence="14 15">
    <name type="scientific">Neogobius melanostomus</name>
    <name type="common">round goby</name>
    <dbReference type="NCBI Taxonomy" id="47308"/>
    <lineage>
        <taxon>Eukaryota</taxon>
        <taxon>Metazoa</taxon>
        <taxon>Chordata</taxon>
        <taxon>Craniata</taxon>
        <taxon>Vertebrata</taxon>
        <taxon>Euteleostomi</taxon>
        <taxon>Actinopterygii</taxon>
        <taxon>Neopterygii</taxon>
        <taxon>Teleostei</taxon>
        <taxon>Neoteleostei</taxon>
        <taxon>Acanthomorphata</taxon>
        <taxon>Gobiaria</taxon>
        <taxon>Gobiiformes</taxon>
        <taxon>Gobioidei</taxon>
        <taxon>Gobiidae</taxon>
        <taxon>Benthophilinae</taxon>
        <taxon>Neogobiini</taxon>
        <taxon>Neogobius</taxon>
    </lineage>
</organism>
<evidence type="ECO:0000256" key="9">
    <source>
        <dbReference type="ARBA" id="ARBA00023254"/>
    </source>
</evidence>
<dbReference type="Pfam" id="PF00076">
    <property type="entry name" value="RRM_1"/>
    <property type="match status" value="3"/>
</dbReference>
<accession>A0A8C6SIH8</accession>
<evidence type="ECO:0000256" key="11">
    <source>
        <dbReference type="PROSITE-ProRule" id="PRU00176"/>
    </source>
</evidence>
<dbReference type="GO" id="GO:0007283">
    <property type="term" value="P:spermatogenesis"/>
    <property type="evidence" value="ECO:0007669"/>
    <property type="project" value="UniProtKB-KW"/>
</dbReference>
<dbReference type="Ensembl" id="ENSNMLT00000004977.1">
    <property type="protein sequence ID" value="ENSNMLP00000004340.1"/>
    <property type="gene ID" value="ENSNMLG00000003097.1"/>
</dbReference>
<dbReference type="InterPro" id="IPR034435">
    <property type="entry name" value="RBM46_RRM2"/>
</dbReference>
<dbReference type="InterPro" id="IPR006535">
    <property type="entry name" value="HnRNP_R/Q_splicing_fac"/>
</dbReference>
<evidence type="ECO:0000313" key="15">
    <source>
        <dbReference type="Proteomes" id="UP000694523"/>
    </source>
</evidence>
<dbReference type="NCBIfam" id="TIGR01648">
    <property type="entry name" value="hnRNP-R-Q"/>
    <property type="match status" value="1"/>
</dbReference>
<feature type="compositionally biased region" description="Acidic residues" evidence="12">
    <location>
        <begin position="36"/>
        <end position="50"/>
    </location>
</feature>
<keyword evidence="9" id="KW-0469">Meiosis</keyword>
<sequence length="475" mass="53252">MFTPCLCRFPPGTPVSRSTKNPYPDSHNPVKLFSDGDSDPEPCSDQDVEQDSSPGAGALSPENDYMTSCAKELALLALMDKTGYDMIQVNGQRKYGGPRWDGPPPPRGCEDELVPLFERAGRIYEFRLMMEFSGENRGYAFVMYINRDGAQRYIGVCVSLDNCRLFIGSIPKDKRKEEILEEMKKVTEGVMDVIVYPSSGDKTKNRGFAFVEYESHKAAAMARRKLIPGTFQLWGHSIQVDWAEPEKDVDEEVMQRVRVLYVRNLMLSTTEETLRQEFSRFKPGSVERVKKLTDYGFVHYRHRDDALAALGLMNGAAIDGAIIEVKTVGNKSSRRDSPTLPGLRSPSGERFCCWSVSLSRLGVGTCGYITIRYAIHDGVDRCVFPLFPGTPLAPTSLLQLKQGQICTAQSLLEYFCRKNYWSPPEYHLYSTPGPGGRLLLLYKVNTSTLRPGGRLLLLYKVNTSTLRPEEAVTAL</sequence>
<protein>
    <recommendedName>
        <fullName evidence="2">Probable RNA-binding protein 46</fullName>
    </recommendedName>
    <alternativeName>
        <fullName evidence="10">RNA-binding motif protein 46</fullName>
    </alternativeName>
</protein>
<dbReference type="FunFam" id="3.30.70.330:FF:000022">
    <property type="entry name" value="APOBEC1 complementation factor isoform X1"/>
    <property type="match status" value="1"/>
</dbReference>
<dbReference type="InterPro" id="IPR035979">
    <property type="entry name" value="RBD_domain_sf"/>
</dbReference>